<evidence type="ECO:0000313" key="2">
    <source>
        <dbReference type="EMBL" id="RDW75024.1"/>
    </source>
</evidence>
<dbReference type="AlphaFoldDB" id="A0A3D8RMA1"/>
<evidence type="ECO:0000256" key="1">
    <source>
        <dbReference type="SAM" id="MobiDB-lite"/>
    </source>
</evidence>
<proteinExistence type="predicted"/>
<dbReference type="InterPro" id="IPR055530">
    <property type="entry name" value="DUF7104"/>
</dbReference>
<evidence type="ECO:0000313" key="3">
    <source>
        <dbReference type="Proteomes" id="UP000256645"/>
    </source>
</evidence>
<dbReference type="Pfam" id="PF23397">
    <property type="entry name" value="DUF7104"/>
    <property type="match status" value="2"/>
</dbReference>
<comment type="caution">
    <text evidence="2">The sequence shown here is derived from an EMBL/GenBank/DDBJ whole genome shotgun (WGS) entry which is preliminary data.</text>
</comment>
<protein>
    <submittedName>
        <fullName evidence="2">Uncharacterized protein</fullName>
    </submittedName>
</protein>
<name>A0A3D8RMA1_9HELO</name>
<keyword evidence="3" id="KW-1185">Reference proteome</keyword>
<gene>
    <name evidence="2" type="ORF">BP6252_06166</name>
</gene>
<dbReference type="Proteomes" id="UP000256645">
    <property type="component" value="Unassembled WGS sequence"/>
</dbReference>
<organism evidence="2 3">
    <name type="scientific">Coleophoma cylindrospora</name>
    <dbReference type="NCBI Taxonomy" id="1849047"/>
    <lineage>
        <taxon>Eukaryota</taxon>
        <taxon>Fungi</taxon>
        <taxon>Dikarya</taxon>
        <taxon>Ascomycota</taxon>
        <taxon>Pezizomycotina</taxon>
        <taxon>Leotiomycetes</taxon>
        <taxon>Helotiales</taxon>
        <taxon>Dermateaceae</taxon>
        <taxon>Coleophoma</taxon>
    </lineage>
</organism>
<feature type="region of interest" description="Disordered" evidence="1">
    <location>
        <begin position="1"/>
        <end position="35"/>
    </location>
</feature>
<dbReference type="STRING" id="1849047.A0A3D8RMA1"/>
<reference evidence="2 3" key="1">
    <citation type="journal article" date="2018" name="IMA Fungus">
        <title>IMA Genome-F 9: Draft genome sequence of Annulohypoxylon stygium, Aspergillus mulundensis, Berkeleyomyces basicola (syn. Thielaviopsis basicola), Ceratocystis smalleyi, two Cercospora beticola strains, Coleophoma cylindrospora, Fusarium fracticaudum, Phialophora cf. hyalina, and Morchella septimelata.</title>
        <authorList>
            <person name="Wingfield B.D."/>
            <person name="Bills G.F."/>
            <person name="Dong Y."/>
            <person name="Huang W."/>
            <person name="Nel W.J."/>
            <person name="Swalarsk-Parry B.S."/>
            <person name="Vaghefi N."/>
            <person name="Wilken P.M."/>
            <person name="An Z."/>
            <person name="de Beer Z.W."/>
            <person name="De Vos L."/>
            <person name="Chen L."/>
            <person name="Duong T.A."/>
            <person name="Gao Y."/>
            <person name="Hammerbacher A."/>
            <person name="Kikkert J.R."/>
            <person name="Li Y."/>
            <person name="Li H."/>
            <person name="Li K."/>
            <person name="Li Q."/>
            <person name="Liu X."/>
            <person name="Ma X."/>
            <person name="Naidoo K."/>
            <person name="Pethybridge S.J."/>
            <person name="Sun J."/>
            <person name="Steenkamp E.T."/>
            <person name="van der Nest M.A."/>
            <person name="van Wyk S."/>
            <person name="Wingfield M.J."/>
            <person name="Xiong C."/>
            <person name="Yue Q."/>
            <person name="Zhang X."/>
        </authorList>
    </citation>
    <scope>NUCLEOTIDE SEQUENCE [LARGE SCALE GENOMIC DNA]</scope>
    <source>
        <strain evidence="2 3">BP6252</strain>
    </source>
</reference>
<sequence>MRLQTGRDSTGEIPGPANYSLYNRSGSRKPGTRARTSPYLNSRCEEMILPLDVVIAACENNDTGSFILPDVLNRFNGISLCDTVVFACATNTSLGYELMDVVFLHNGEDWSTQAKLVELFCRTAASCGNFRALKHARQRSSNLNIDGQFFEMAPPGIVDPEKMEDLITLCDRDILKFDLLLRLAEGESAEANIEMMQRILVRPEVDRIDGEIYISAAKRMSSGGEALLKLLRSSRGNTFLDGNLMSGSLSCRNLGTSVMLIHEDMVSISEHDLIKAASNILQAIGMLILLWNRDNSLRITEDVIKAAAGNWNQGVQALGFLWSKDNSLKITGDVLEAAASNEHQGVKVLRFLWSKDSSL</sequence>
<dbReference type="OrthoDB" id="3522622at2759"/>
<dbReference type="EMBL" id="PDLM01000006">
    <property type="protein sequence ID" value="RDW75024.1"/>
    <property type="molecule type" value="Genomic_DNA"/>
</dbReference>
<accession>A0A3D8RMA1</accession>